<dbReference type="PANTHER" id="PTHR24189">
    <property type="entry name" value="MYOTROPHIN"/>
    <property type="match status" value="1"/>
</dbReference>
<keyword evidence="4" id="KW-1185">Reference proteome</keyword>
<dbReference type="OMA" id="ENATNCH"/>
<dbReference type="InterPro" id="IPR050745">
    <property type="entry name" value="Multifunctional_regulatory"/>
</dbReference>
<dbReference type="Proteomes" id="UP000326532">
    <property type="component" value="Unassembled WGS sequence"/>
</dbReference>
<dbReference type="AlphaFoldDB" id="A0A5N6DSQ7"/>
<protein>
    <submittedName>
        <fullName evidence="3">Ankyrin repeat-containing domain protein</fullName>
    </submittedName>
</protein>
<reference evidence="3 4" key="1">
    <citation type="submission" date="2019-04" db="EMBL/GenBank/DDBJ databases">
        <title>Fungal friends and foes A comparative genomics study of 23 Aspergillus species from section Flavi.</title>
        <authorList>
            <consortium name="DOE Joint Genome Institute"/>
            <person name="Kjaerbolling I."/>
            <person name="Vesth T.C."/>
            <person name="Frisvad J.C."/>
            <person name="Nybo J.L."/>
            <person name="Theobald S."/>
            <person name="Kildgaard S."/>
            <person name="Petersen T.I."/>
            <person name="Kuo A."/>
            <person name="Sato A."/>
            <person name="Lyhne E.K."/>
            <person name="Kogle M.E."/>
            <person name="Wiebenga A."/>
            <person name="Kun R.S."/>
            <person name="Lubbers R.J."/>
            <person name="Makela M.R."/>
            <person name="Barry K."/>
            <person name="Chovatia M."/>
            <person name="Clum A."/>
            <person name="Daum C."/>
            <person name="Haridas S."/>
            <person name="He G."/>
            <person name="LaButti K."/>
            <person name="Lipzen A."/>
            <person name="Mondo S."/>
            <person name="Pangilinan J."/>
            <person name="Riley R."/>
            <person name="Salamov A."/>
            <person name="Simmons B.A."/>
            <person name="Magnuson J.K."/>
            <person name="Henrissat B."/>
            <person name="Mortensen U.H."/>
            <person name="Larsen T.O."/>
            <person name="De vries R.P."/>
            <person name="Grigoriev I.V."/>
            <person name="Machida M."/>
            <person name="Baker S.E."/>
            <person name="Andersen M.R."/>
        </authorList>
    </citation>
    <scope>NUCLEOTIDE SEQUENCE [LARGE SCALE GENOMIC DNA]</scope>
    <source>
        <strain evidence="3 4">CBS 117618</strain>
    </source>
</reference>
<sequence>MATALTSLEVAAKFGCEEIFEILYKAGAEDSSWRVSTATQEDSLLEIPSEAPLFALSVSSPMHQAIASGHRSMLDKLLNAYNYCPNYRPLVTPTVGVPAVTWQSRACVNALATCGHATVGRTVLGHTLLHVAALPLTGYQVARNKPVIERSIHCARTHSRPPYINEEKQYKHVPMTDAEQVAQLATIALLLRWGGFDVQAQDIDGNTALHYLAATLNIGDETVELVREMGGSEDVWESTSNRWGLTPKQLAEEKLADNCKDA</sequence>
<gene>
    <name evidence="3" type="ORF">BDV34DRAFT_222929</name>
</gene>
<evidence type="ECO:0000256" key="2">
    <source>
        <dbReference type="ARBA" id="ARBA00023043"/>
    </source>
</evidence>
<dbReference type="PANTHER" id="PTHR24189:SF50">
    <property type="entry name" value="ANKYRIN REPEAT AND SOCS BOX PROTEIN 2"/>
    <property type="match status" value="1"/>
</dbReference>
<keyword evidence="1" id="KW-0677">Repeat</keyword>
<dbReference type="VEuPathDB" id="FungiDB:BDV34DRAFT_222929"/>
<dbReference type="Gene3D" id="1.25.40.20">
    <property type="entry name" value="Ankyrin repeat-containing domain"/>
    <property type="match status" value="2"/>
</dbReference>
<proteinExistence type="predicted"/>
<dbReference type="InterPro" id="IPR036770">
    <property type="entry name" value="Ankyrin_rpt-contain_sf"/>
</dbReference>
<dbReference type="SUPFAM" id="SSF48403">
    <property type="entry name" value="Ankyrin repeat"/>
    <property type="match status" value="1"/>
</dbReference>
<organism evidence="3 4">
    <name type="scientific">Aspergillus parasiticus</name>
    <dbReference type="NCBI Taxonomy" id="5067"/>
    <lineage>
        <taxon>Eukaryota</taxon>
        <taxon>Fungi</taxon>
        <taxon>Dikarya</taxon>
        <taxon>Ascomycota</taxon>
        <taxon>Pezizomycotina</taxon>
        <taxon>Eurotiomycetes</taxon>
        <taxon>Eurotiomycetidae</taxon>
        <taxon>Eurotiales</taxon>
        <taxon>Aspergillaceae</taxon>
        <taxon>Aspergillus</taxon>
        <taxon>Aspergillus subgen. Circumdati</taxon>
    </lineage>
</organism>
<keyword evidence="2" id="KW-0040">ANK repeat</keyword>
<accession>A0A5N6DSQ7</accession>
<name>A0A5N6DSQ7_ASPPA</name>
<dbReference type="EMBL" id="ML734953">
    <property type="protein sequence ID" value="KAB8208109.1"/>
    <property type="molecule type" value="Genomic_DNA"/>
</dbReference>
<evidence type="ECO:0000256" key="1">
    <source>
        <dbReference type="ARBA" id="ARBA00022737"/>
    </source>
</evidence>
<evidence type="ECO:0000313" key="3">
    <source>
        <dbReference type="EMBL" id="KAB8208109.1"/>
    </source>
</evidence>
<evidence type="ECO:0000313" key="4">
    <source>
        <dbReference type="Proteomes" id="UP000326532"/>
    </source>
</evidence>